<feature type="region of interest" description="Disordered" evidence="1">
    <location>
        <begin position="141"/>
        <end position="165"/>
    </location>
</feature>
<evidence type="ECO:0000313" key="2">
    <source>
        <dbReference type="EMBL" id="KAG7474592.1"/>
    </source>
</evidence>
<proteinExistence type="predicted"/>
<dbReference type="EMBL" id="JAGKHQ010000021">
    <property type="protein sequence ID" value="KAG7474594.1"/>
    <property type="molecule type" value="Genomic_DNA"/>
</dbReference>
<accession>A0AAV6PPJ1</accession>
<keyword evidence="2" id="KW-0647">Proteasome</keyword>
<keyword evidence="3" id="KW-1185">Reference proteome</keyword>
<name>A0AAV6PPJ1_SOLSE</name>
<evidence type="ECO:0000313" key="3">
    <source>
        <dbReference type="Proteomes" id="UP000693946"/>
    </source>
</evidence>
<dbReference type="EMBL" id="JAGKHQ010000021">
    <property type="protein sequence ID" value="KAG7474595.1"/>
    <property type="molecule type" value="Genomic_DNA"/>
</dbReference>
<reference evidence="2 3" key="1">
    <citation type="journal article" date="2021" name="Sci. Rep.">
        <title>Chromosome anchoring in Senegalese sole (Solea senegalensis) reveals sex-associated markers and genome rearrangements in flatfish.</title>
        <authorList>
            <person name="Guerrero-Cozar I."/>
            <person name="Gomez-Garrido J."/>
            <person name="Berbel C."/>
            <person name="Martinez-Blanch J.F."/>
            <person name="Alioto T."/>
            <person name="Claros M.G."/>
            <person name="Gagnaire P.A."/>
            <person name="Manchado M."/>
        </authorList>
    </citation>
    <scope>NUCLEOTIDE SEQUENCE [LARGE SCALE GENOMIC DNA]</scope>
    <source>
        <strain evidence="2">Sse05_10M</strain>
    </source>
</reference>
<sequence>MARLNTATRHKVVVLHQQGLSQAKISKQTGVSRCAVQALLKKHKETGNVEDRRRSGRPRKLSVADERHIMLTSLQNRKMSSSAISSELAVTCGTQVHPSTIRRSLGRRAAVALAAEAGIFSPTEEESEDALLKMSVLHTDSTTPALSDDSRITEDESKSGLLPED</sequence>
<dbReference type="EMBL" id="JAGKHQ010000021">
    <property type="protein sequence ID" value="KAG7474592.1"/>
    <property type="molecule type" value="Genomic_DNA"/>
</dbReference>
<gene>
    <name evidence="2" type="ORF">JOB18_013095</name>
</gene>
<dbReference type="EMBL" id="JAGKHQ010000021">
    <property type="protein sequence ID" value="KAG7474593.1"/>
    <property type="molecule type" value="Genomic_DNA"/>
</dbReference>
<dbReference type="PANTHER" id="PTHR46068:SF1">
    <property type="entry name" value="TRANSPOSASE IS30-LIKE HTH DOMAIN-CONTAINING PROTEIN"/>
    <property type="match status" value="1"/>
</dbReference>
<feature type="compositionally biased region" description="Basic and acidic residues" evidence="1">
    <location>
        <begin position="148"/>
        <end position="158"/>
    </location>
</feature>
<organism evidence="2 3">
    <name type="scientific">Solea senegalensis</name>
    <name type="common">Senegalese sole</name>
    <dbReference type="NCBI Taxonomy" id="28829"/>
    <lineage>
        <taxon>Eukaryota</taxon>
        <taxon>Metazoa</taxon>
        <taxon>Chordata</taxon>
        <taxon>Craniata</taxon>
        <taxon>Vertebrata</taxon>
        <taxon>Euteleostomi</taxon>
        <taxon>Actinopterygii</taxon>
        <taxon>Neopterygii</taxon>
        <taxon>Teleostei</taxon>
        <taxon>Neoteleostei</taxon>
        <taxon>Acanthomorphata</taxon>
        <taxon>Carangaria</taxon>
        <taxon>Pleuronectiformes</taxon>
        <taxon>Pleuronectoidei</taxon>
        <taxon>Soleidae</taxon>
        <taxon>Solea</taxon>
    </lineage>
</organism>
<dbReference type="GO" id="GO:0000502">
    <property type="term" value="C:proteasome complex"/>
    <property type="evidence" value="ECO:0007669"/>
    <property type="project" value="UniProtKB-KW"/>
</dbReference>
<dbReference type="PANTHER" id="PTHR46068">
    <property type="entry name" value="PROTEIN CBG27172"/>
    <property type="match status" value="1"/>
</dbReference>
<protein>
    <submittedName>
        <fullName evidence="2">26S proteasome non-ATPase regulatory subunit 4-like</fullName>
    </submittedName>
</protein>
<reference evidence="2" key="2">
    <citation type="submission" date="2021-03" db="EMBL/GenBank/DDBJ databases">
        <authorList>
            <person name="Guerrero-Cozar I."/>
            <person name="Gomez-Garrido J."/>
            <person name="Berbel C."/>
            <person name="Martinez-Blanch J.F."/>
            <person name="Alioto T."/>
            <person name="Claros M.G."/>
            <person name="Gagnaire P.A."/>
            <person name="Manchado M."/>
        </authorList>
    </citation>
    <scope>NUCLEOTIDE SEQUENCE</scope>
    <source>
        <strain evidence="2">Sse05_10M</strain>
        <tissue evidence="2">Blood</tissue>
    </source>
</reference>
<evidence type="ECO:0000256" key="1">
    <source>
        <dbReference type="SAM" id="MobiDB-lite"/>
    </source>
</evidence>
<dbReference type="Proteomes" id="UP000693946">
    <property type="component" value="Linkage Group LG9"/>
</dbReference>
<dbReference type="Pfam" id="PF13565">
    <property type="entry name" value="HTH_32"/>
    <property type="match status" value="1"/>
</dbReference>
<dbReference type="AlphaFoldDB" id="A0AAV6PPJ1"/>
<comment type="caution">
    <text evidence="2">The sequence shown here is derived from an EMBL/GenBank/DDBJ whole genome shotgun (WGS) entry which is preliminary data.</text>
</comment>